<feature type="region of interest" description="Disordered" evidence="1">
    <location>
        <begin position="1"/>
        <end position="21"/>
    </location>
</feature>
<dbReference type="AlphaFoldDB" id="A0A8X6R1C5"/>
<keyword evidence="3" id="KW-1185">Reference proteome</keyword>
<name>A0A8X6R1C5_NEPPI</name>
<proteinExistence type="predicted"/>
<dbReference type="Proteomes" id="UP000887013">
    <property type="component" value="Unassembled WGS sequence"/>
</dbReference>
<evidence type="ECO:0000256" key="1">
    <source>
        <dbReference type="SAM" id="MobiDB-lite"/>
    </source>
</evidence>
<accession>A0A8X6R1C5</accession>
<reference evidence="2" key="1">
    <citation type="submission" date="2020-08" db="EMBL/GenBank/DDBJ databases">
        <title>Multicomponent nature underlies the extraordinary mechanical properties of spider dragline silk.</title>
        <authorList>
            <person name="Kono N."/>
            <person name="Nakamura H."/>
            <person name="Mori M."/>
            <person name="Yoshida Y."/>
            <person name="Ohtoshi R."/>
            <person name="Malay A.D."/>
            <person name="Moran D.A.P."/>
            <person name="Tomita M."/>
            <person name="Numata K."/>
            <person name="Arakawa K."/>
        </authorList>
    </citation>
    <scope>NUCLEOTIDE SEQUENCE</scope>
</reference>
<organism evidence="2 3">
    <name type="scientific">Nephila pilipes</name>
    <name type="common">Giant wood spider</name>
    <name type="synonym">Nephila maculata</name>
    <dbReference type="NCBI Taxonomy" id="299642"/>
    <lineage>
        <taxon>Eukaryota</taxon>
        <taxon>Metazoa</taxon>
        <taxon>Ecdysozoa</taxon>
        <taxon>Arthropoda</taxon>
        <taxon>Chelicerata</taxon>
        <taxon>Arachnida</taxon>
        <taxon>Araneae</taxon>
        <taxon>Araneomorphae</taxon>
        <taxon>Entelegynae</taxon>
        <taxon>Araneoidea</taxon>
        <taxon>Nephilidae</taxon>
        <taxon>Nephila</taxon>
    </lineage>
</organism>
<gene>
    <name evidence="2" type="ORF">NPIL_653481</name>
</gene>
<evidence type="ECO:0000313" key="3">
    <source>
        <dbReference type="Proteomes" id="UP000887013"/>
    </source>
</evidence>
<sequence length="81" mass="8911">KPSNTMPRRHQAQGGHLSFPASVRPEFPLSKIRPPAPSVPSVLAYAWLVIIKTFLSSHFICRNGGVHGARVRDQPDEEATP</sequence>
<feature type="non-terminal residue" evidence="2">
    <location>
        <position position="1"/>
    </location>
</feature>
<dbReference type="EMBL" id="BMAW01037796">
    <property type="protein sequence ID" value="GFU49908.1"/>
    <property type="molecule type" value="Genomic_DNA"/>
</dbReference>
<protein>
    <submittedName>
        <fullName evidence="2">Uncharacterized protein</fullName>
    </submittedName>
</protein>
<evidence type="ECO:0000313" key="2">
    <source>
        <dbReference type="EMBL" id="GFU49908.1"/>
    </source>
</evidence>
<comment type="caution">
    <text evidence="2">The sequence shown here is derived from an EMBL/GenBank/DDBJ whole genome shotgun (WGS) entry which is preliminary data.</text>
</comment>